<keyword evidence="2" id="KW-0479">Metal-binding</keyword>
<keyword evidence="3" id="KW-0677">Repeat</keyword>
<dbReference type="InterPro" id="IPR044066">
    <property type="entry name" value="TRIAD_supradom"/>
</dbReference>
<organism evidence="8 9">
    <name type="scientific">Rotaria magnacalcarata</name>
    <dbReference type="NCBI Taxonomy" id="392030"/>
    <lineage>
        <taxon>Eukaryota</taxon>
        <taxon>Metazoa</taxon>
        <taxon>Spiralia</taxon>
        <taxon>Gnathifera</taxon>
        <taxon>Rotifera</taxon>
        <taxon>Eurotatoria</taxon>
        <taxon>Bdelloidea</taxon>
        <taxon>Philodinida</taxon>
        <taxon>Philodinidae</taxon>
        <taxon>Rotaria</taxon>
    </lineage>
</organism>
<evidence type="ECO:0000256" key="1">
    <source>
        <dbReference type="ARBA" id="ARBA00022679"/>
    </source>
</evidence>
<dbReference type="Gene3D" id="1.20.120.1750">
    <property type="match status" value="1"/>
</dbReference>
<dbReference type="SUPFAM" id="SSF57850">
    <property type="entry name" value="RING/U-box"/>
    <property type="match status" value="1"/>
</dbReference>
<dbReference type="PROSITE" id="PS51873">
    <property type="entry name" value="TRIAD"/>
    <property type="match status" value="1"/>
</dbReference>
<dbReference type="Proteomes" id="UP000663834">
    <property type="component" value="Unassembled WGS sequence"/>
</dbReference>
<evidence type="ECO:0000313" key="8">
    <source>
        <dbReference type="EMBL" id="CAF1686008.1"/>
    </source>
</evidence>
<dbReference type="Pfam" id="PF22191">
    <property type="entry name" value="IBR_1"/>
    <property type="match status" value="1"/>
</dbReference>
<evidence type="ECO:0000256" key="3">
    <source>
        <dbReference type="ARBA" id="ARBA00022737"/>
    </source>
</evidence>
<dbReference type="AlphaFoldDB" id="A0A816HDR6"/>
<name>A0A816HDR6_9BILA</name>
<evidence type="ECO:0000256" key="6">
    <source>
        <dbReference type="ARBA" id="ARBA00022833"/>
    </source>
</evidence>
<dbReference type="GO" id="GO:0016567">
    <property type="term" value="P:protein ubiquitination"/>
    <property type="evidence" value="ECO:0007669"/>
    <property type="project" value="InterPro"/>
</dbReference>
<evidence type="ECO:0000313" key="9">
    <source>
        <dbReference type="Proteomes" id="UP000663834"/>
    </source>
</evidence>
<evidence type="ECO:0000256" key="5">
    <source>
        <dbReference type="ARBA" id="ARBA00022786"/>
    </source>
</evidence>
<dbReference type="OrthoDB" id="10009520at2759"/>
<dbReference type="EMBL" id="CAJNOW010021974">
    <property type="protein sequence ID" value="CAF1686008.1"/>
    <property type="molecule type" value="Genomic_DNA"/>
</dbReference>
<proteinExistence type="predicted"/>
<dbReference type="Pfam" id="PF19422">
    <property type="entry name" value="Ariadne"/>
    <property type="match status" value="1"/>
</dbReference>
<keyword evidence="5" id="KW-0833">Ubl conjugation pathway</keyword>
<evidence type="ECO:0000256" key="4">
    <source>
        <dbReference type="ARBA" id="ARBA00022771"/>
    </source>
</evidence>
<sequence length="232" mass="27757">MFDDSETVVWLKANTKSCPKCKVNIEKNGGCNHMTCGHCCHEFCWLYFGKWSTHSECNRFDENQITDALQNEYALALSRYVHYYDRFYNHQYSFDLETKLFENIRQKFIHNEQQLSKNDTQTIEKAFSVLLSCRQTLIYTYPFAYYLVKNNQSIVFEENQADLEKTCGELSRFLEQDLTKELVLNNIKRILIEKYQYCDSRKDVLLKHVKEGYTNDYWQYHEEAIINSNKKV</sequence>
<gene>
    <name evidence="8" type="ORF">KQP761_LOCUS38563</name>
</gene>
<keyword evidence="4" id="KW-0863">Zinc-finger</keyword>
<dbReference type="InterPro" id="IPR045840">
    <property type="entry name" value="Ariadne"/>
</dbReference>
<keyword evidence="1" id="KW-0808">Transferase</keyword>
<dbReference type="PANTHER" id="PTHR11685">
    <property type="entry name" value="RBR FAMILY RING FINGER AND IBR DOMAIN-CONTAINING"/>
    <property type="match status" value="1"/>
</dbReference>
<comment type="caution">
    <text evidence="8">The sequence shown here is derived from an EMBL/GenBank/DDBJ whole genome shotgun (WGS) entry which is preliminary data.</text>
</comment>
<accession>A0A816HDR6</accession>
<dbReference type="FunFam" id="1.20.120.1750:FF:000002">
    <property type="entry name" value="RBR-type E3 ubiquitin transferase"/>
    <property type="match status" value="1"/>
</dbReference>
<protein>
    <recommendedName>
        <fullName evidence="7">RING-type domain-containing protein</fullName>
    </recommendedName>
</protein>
<dbReference type="GO" id="GO:0008270">
    <property type="term" value="F:zinc ion binding"/>
    <property type="evidence" value="ECO:0007669"/>
    <property type="project" value="UniProtKB-KW"/>
</dbReference>
<keyword evidence="6" id="KW-0862">Zinc</keyword>
<dbReference type="GO" id="GO:0004842">
    <property type="term" value="F:ubiquitin-protein transferase activity"/>
    <property type="evidence" value="ECO:0007669"/>
    <property type="project" value="InterPro"/>
</dbReference>
<reference evidence="8" key="1">
    <citation type="submission" date="2021-02" db="EMBL/GenBank/DDBJ databases">
        <authorList>
            <person name="Nowell W R."/>
        </authorList>
    </citation>
    <scope>NUCLEOTIDE SEQUENCE</scope>
</reference>
<dbReference type="InterPro" id="IPR031127">
    <property type="entry name" value="E3_UB_ligase_RBR"/>
</dbReference>
<feature type="domain" description="RING-type" evidence="7">
    <location>
        <begin position="1"/>
        <end position="61"/>
    </location>
</feature>
<evidence type="ECO:0000256" key="2">
    <source>
        <dbReference type="ARBA" id="ARBA00022723"/>
    </source>
</evidence>
<evidence type="ECO:0000259" key="7">
    <source>
        <dbReference type="PROSITE" id="PS51873"/>
    </source>
</evidence>